<reference evidence="1" key="1">
    <citation type="submission" date="2022-07" db="EMBL/GenBank/DDBJ databases">
        <title>Phylogenomic reconstructions and comparative analyses of Kickxellomycotina fungi.</title>
        <authorList>
            <person name="Reynolds N.K."/>
            <person name="Stajich J.E."/>
            <person name="Barry K."/>
            <person name="Grigoriev I.V."/>
            <person name="Crous P."/>
            <person name="Smith M.E."/>
        </authorList>
    </citation>
    <scope>NUCLEOTIDE SEQUENCE</scope>
    <source>
        <strain evidence="1">BCRC 34780</strain>
    </source>
</reference>
<evidence type="ECO:0000313" key="2">
    <source>
        <dbReference type="Proteomes" id="UP001140087"/>
    </source>
</evidence>
<evidence type="ECO:0000313" key="1">
    <source>
        <dbReference type="EMBL" id="KAJ2795633.1"/>
    </source>
</evidence>
<dbReference type="EMBL" id="JANBUN010002106">
    <property type="protein sequence ID" value="KAJ2795633.1"/>
    <property type="molecule type" value="Genomic_DNA"/>
</dbReference>
<comment type="caution">
    <text evidence="1">The sequence shown here is derived from an EMBL/GenBank/DDBJ whole genome shotgun (WGS) entry which is preliminary data.</text>
</comment>
<proteinExistence type="predicted"/>
<accession>A0ACC1KVS1</accession>
<sequence length="612" mass="65318">RLAGLSFHGIPDGGELRALCWQILTGHLPADRRQWPHARAAARREYARILASVAQGEHDAHVARRLRAQIRADTERTQPDIALFRSRCDGARCIGRTGRRGAVDARHTLDGKIAAALADPQHSIDGPVAGSGCGAWLRDPPKTHADVLARILYVYSRSSPGTGYVQGMNEVLAPIYYVLATVQADCEADAFHLLVRVLSGAHRDMFVSAMDAIQPPALARRSSDVRPDPWRETGGLQGILRHWWDDYVRPTDEQLWARLDGLGLRPEHFAVRWLLAAGAREFALPDVLVLWDALMANRARLAAAAARGPTPLPCEVARALNPQPHPAPAYTAVRAPVGRLRCEVRVPVGASGDDEDSTHLGFLFDVLTAVLLALRPRLLRLSLDGCLALLQRLPRDAAELDPRRLVDDALRRRARRAARRAVRACHAVLGAVPRETPPPACTASLAPLLSPHATPIGIAAGAPATPKAGVSRLVGRLAASLGLLDSTPAVHAADCLLLAIPARLHGPSPPAKQQSPRVEVLEVAAFDPHALVASVRLLGGCCALRPALAGVQRAAQRDFIVCLAAPTKRPLPSPRRVPSDSAGSASSSSTIAGDDEGGSAGFSKAVTSPPHV</sequence>
<protein>
    <submittedName>
        <fullName evidence="1">Uncharacterized protein</fullName>
    </submittedName>
</protein>
<feature type="non-terminal residue" evidence="1">
    <location>
        <position position="1"/>
    </location>
</feature>
<dbReference type="Proteomes" id="UP001140087">
    <property type="component" value="Unassembled WGS sequence"/>
</dbReference>
<keyword evidence="2" id="KW-1185">Reference proteome</keyword>
<gene>
    <name evidence="1" type="ORF">H4R21_005033</name>
</gene>
<organism evidence="1 2">
    <name type="scientific">Coemansia helicoidea</name>
    <dbReference type="NCBI Taxonomy" id="1286919"/>
    <lineage>
        <taxon>Eukaryota</taxon>
        <taxon>Fungi</taxon>
        <taxon>Fungi incertae sedis</taxon>
        <taxon>Zoopagomycota</taxon>
        <taxon>Kickxellomycotina</taxon>
        <taxon>Kickxellomycetes</taxon>
        <taxon>Kickxellales</taxon>
        <taxon>Kickxellaceae</taxon>
        <taxon>Coemansia</taxon>
    </lineage>
</organism>
<name>A0ACC1KVS1_9FUNG</name>